<comment type="caution">
    <text evidence="1">The sequence shown here is derived from an EMBL/GenBank/DDBJ whole genome shotgun (WGS) entry which is preliminary data.</text>
</comment>
<dbReference type="AlphaFoldDB" id="A0A158BUH1"/>
<evidence type="ECO:0000313" key="1">
    <source>
        <dbReference type="EMBL" id="SAK72907.1"/>
    </source>
</evidence>
<protein>
    <submittedName>
        <fullName evidence="1">DNA-binding transcriptional activator GcvA</fullName>
    </submittedName>
</protein>
<name>A0A158BUH1_9BURK</name>
<evidence type="ECO:0000313" key="2">
    <source>
        <dbReference type="Proteomes" id="UP000054851"/>
    </source>
</evidence>
<dbReference type="GO" id="GO:0003677">
    <property type="term" value="F:DNA binding"/>
    <property type="evidence" value="ECO:0007669"/>
    <property type="project" value="UniProtKB-KW"/>
</dbReference>
<gene>
    <name evidence="1" type="ORF">AWB79_04153</name>
</gene>
<dbReference type="Proteomes" id="UP000054851">
    <property type="component" value="Unassembled WGS sequence"/>
</dbReference>
<keyword evidence="1" id="KW-0238">DNA-binding</keyword>
<keyword evidence="2" id="KW-1185">Reference proteome</keyword>
<dbReference type="EMBL" id="FCOA02000014">
    <property type="protein sequence ID" value="SAK72907.1"/>
    <property type="molecule type" value="Genomic_DNA"/>
</dbReference>
<sequence>MGVGVCLESLLLVQRELDTGKLVAPFGFDGLSVNGKTLNLLKSSMDLPKVKSFQDWLFEELE</sequence>
<organism evidence="1 2">
    <name type="scientific">Caballeronia hypogeia</name>
    <dbReference type="NCBI Taxonomy" id="1777140"/>
    <lineage>
        <taxon>Bacteria</taxon>
        <taxon>Pseudomonadati</taxon>
        <taxon>Pseudomonadota</taxon>
        <taxon>Betaproteobacteria</taxon>
        <taxon>Burkholderiales</taxon>
        <taxon>Burkholderiaceae</taxon>
        <taxon>Caballeronia</taxon>
    </lineage>
</organism>
<proteinExistence type="predicted"/>
<accession>A0A158BUH1</accession>
<reference evidence="1" key="1">
    <citation type="submission" date="2016-01" db="EMBL/GenBank/DDBJ databases">
        <authorList>
            <person name="Peeters C."/>
        </authorList>
    </citation>
    <scope>NUCLEOTIDE SEQUENCE</scope>
    <source>
        <strain evidence="1">LMG 29322</strain>
    </source>
</reference>